<evidence type="ECO:0000313" key="2">
    <source>
        <dbReference type="EMBL" id="KXJ87070.1"/>
    </source>
</evidence>
<feature type="region of interest" description="Disordered" evidence="1">
    <location>
        <begin position="1"/>
        <end position="21"/>
    </location>
</feature>
<accession>A0A136IQ71</accession>
<dbReference type="InParanoid" id="A0A136IQ71"/>
<evidence type="ECO:0000256" key="1">
    <source>
        <dbReference type="SAM" id="MobiDB-lite"/>
    </source>
</evidence>
<dbReference type="Proteomes" id="UP000070501">
    <property type="component" value="Unassembled WGS sequence"/>
</dbReference>
<dbReference type="EMBL" id="KQ964264">
    <property type="protein sequence ID" value="KXJ87070.1"/>
    <property type="molecule type" value="Genomic_DNA"/>
</dbReference>
<sequence>MPAHNTSTTTAARPLVRPKPTLPATNVQLQTYQGRVQSFECVAQGIPSQRPDMKQYLHDWEVRWTSALEPETRDSRACIQLLGIDVIKNVKWKRPFTNVGEAKPSTILLRWRTKSVVQWNVGGWGPGTNLCTTARFASVNVVEKLGASLWAHGCKETHELTYSWKWKKRKYREYASSYWARYFELGWSGSWADACGIVWGS</sequence>
<protein>
    <submittedName>
        <fullName evidence="2">Uncharacterized protein</fullName>
    </submittedName>
</protein>
<reference evidence="3" key="1">
    <citation type="submission" date="2016-02" db="EMBL/GenBank/DDBJ databases">
        <title>Draft genome sequence of Microdochium bolleyi, a fungal endophyte of beachgrass.</title>
        <authorList>
            <consortium name="DOE Joint Genome Institute"/>
            <person name="David A.S."/>
            <person name="May G."/>
            <person name="Haridas S."/>
            <person name="Lim J."/>
            <person name="Wang M."/>
            <person name="Labutti K."/>
            <person name="Lipzen A."/>
            <person name="Barry K."/>
            <person name="Grigoriev I.V."/>
        </authorList>
    </citation>
    <scope>NUCLEOTIDE SEQUENCE [LARGE SCALE GENOMIC DNA]</scope>
    <source>
        <strain evidence="3">J235TASD1</strain>
    </source>
</reference>
<name>A0A136IQ71_9PEZI</name>
<keyword evidence="3" id="KW-1185">Reference proteome</keyword>
<proteinExistence type="predicted"/>
<feature type="compositionally biased region" description="Polar residues" evidence="1">
    <location>
        <begin position="1"/>
        <end position="11"/>
    </location>
</feature>
<organism evidence="2 3">
    <name type="scientific">Microdochium bolleyi</name>
    <dbReference type="NCBI Taxonomy" id="196109"/>
    <lineage>
        <taxon>Eukaryota</taxon>
        <taxon>Fungi</taxon>
        <taxon>Dikarya</taxon>
        <taxon>Ascomycota</taxon>
        <taxon>Pezizomycotina</taxon>
        <taxon>Sordariomycetes</taxon>
        <taxon>Xylariomycetidae</taxon>
        <taxon>Xylariales</taxon>
        <taxon>Microdochiaceae</taxon>
        <taxon>Microdochium</taxon>
    </lineage>
</organism>
<gene>
    <name evidence="2" type="ORF">Micbo1qcDRAFT_179322</name>
</gene>
<dbReference type="AlphaFoldDB" id="A0A136IQ71"/>
<evidence type="ECO:0000313" key="3">
    <source>
        <dbReference type="Proteomes" id="UP000070501"/>
    </source>
</evidence>